<name>A0A5S4TPC6_STRPY</name>
<keyword evidence="2" id="KW-0820">tRNA-binding</keyword>
<dbReference type="Proteomes" id="UP000324058">
    <property type="component" value="Unassembled WGS sequence"/>
</dbReference>
<dbReference type="GO" id="GO:0004813">
    <property type="term" value="F:alanine-tRNA ligase activity"/>
    <property type="evidence" value="ECO:0007669"/>
    <property type="project" value="UniProtKB-EC"/>
</dbReference>
<keyword evidence="4" id="KW-0547">Nucleotide-binding</keyword>
<keyword evidence="8" id="KW-0030">Aminoacyl-tRNA synthetase</keyword>
<feature type="domain" description="Alanyl-transfer RNA synthetases family profile" evidence="9">
    <location>
        <begin position="1"/>
        <end position="154"/>
    </location>
</feature>
<dbReference type="SUPFAM" id="SSF50447">
    <property type="entry name" value="Translation proteins"/>
    <property type="match status" value="1"/>
</dbReference>
<dbReference type="PROSITE" id="PS50860">
    <property type="entry name" value="AA_TRNA_LIGASE_II_ALA"/>
    <property type="match status" value="1"/>
</dbReference>
<comment type="caution">
    <text evidence="10">The sequence shown here is derived from an EMBL/GenBank/DDBJ whole genome shotgun (WGS) entry which is preliminary data.</text>
</comment>
<dbReference type="InterPro" id="IPR009000">
    <property type="entry name" value="Transl_B-barrel_sf"/>
</dbReference>
<accession>A0A5S4TPC6</accession>
<evidence type="ECO:0000256" key="7">
    <source>
        <dbReference type="ARBA" id="ARBA00022917"/>
    </source>
</evidence>
<dbReference type="GO" id="GO:0006419">
    <property type="term" value="P:alanyl-tRNA aminoacylation"/>
    <property type="evidence" value="ECO:0007669"/>
    <property type="project" value="InterPro"/>
</dbReference>
<evidence type="ECO:0000256" key="1">
    <source>
        <dbReference type="ARBA" id="ARBA00008226"/>
    </source>
</evidence>
<keyword evidence="7" id="KW-0648">Protein biosynthesis</keyword>
<dbReference type="GO" id="GO:0005524">
    <property type="term" value="F:ATP binding"/>
    <property type="evidence" value="ECO:0007669"/>
    <property type="project" value="UniProtKB-KW"/>
</dbReference>
<evidence type="ECO:0000313" key="10">
    <source>
        <dbReference type="EMBL" id="TYK95431.1"/>
    </source>
</evidence>
<dbReference type="SUPFAM" id="SSF101353">
    <property type="entry name" value="Putative anticodon-binding domain of alanyl-tRNA synthetase (AlaRS)"/>
    <property type="match status" value="1"/>
</dbReference>
<dbReference type="GO" id="GO:0000049">
    <property type="term" value="F:tRNA binding"/>
    <property type="evidence" value="ECO:0007669"/>
    <property type="project" value="UniProtKB-KW"/>
</dbReference>
<dbReference type="RefSeq" id="WP_262366172.1">
    <property type="nucleotide sequence ID" value="NZ_SJLL01000245.1"/>
</dbReference>
<evidence type="ECO:0000259" key="9">
    <source>
        <dbReference type="PROSITE" id="PS50860"/>
    </source>
</evidence>
<dbReference type="InterPro" id="IPR050058">
    <property type="entry name" value="Ala-tRNA_ligase"/>
</dbReference>
<dbReference type="EC" id="6.1.1.7" evidence="10"/>
<feature type="non-terminal residue" evidence="10">
    <location>
        <position position="154"/>
    </location>
</feature>
<gene>
    <name evidence="10" type="primary">alaS</name>
    <name evidence="10" type="ORF">E0F66_11150</name>
</gene>
<evidence type="ECO:0000313" key="11">
    <source>
        <dbReference type="Proteomes" id="UP000324058"/>
    </source>
</evidence>
<protein>
    <submittedName>
        <fullName evidence="10">Alanine--tRNA ligase</fullName>
        <ecNumber evidence="10">6.1.1.7</ecNumber>
    </submittedName>
</protein>
<evidence type="ECO:0000256" key="5">
    <source>
        <dbReference type="ARBA" id="ARBA00022840"/>
    </source>
</evidence>
<comment type="similarity">
    <text evidence="1">Belongs to the class-II aminoacyl-tRNA synthetase family.</text>
</comment>
<evidence type="ECO:0000256" key="8">
    <source>
        <dbReference type="ARBA" id="ARBA00023146"/>
    </source>
</evidence>
<dbReference type="Pfam" id="PF01411">
    <property type="entry name" value="tRNA-synt_2c"/>
    <property type="match status" value="1"/>
</dbReference>
<dbReference type="Gene3D" id="2.40.30.130">
    <property type="match status" value="1"/>
</dbReference>
<dbReference type="EMBL" id="SJLL01000245">
    <property type="protein sequence ID" value="TYK95431.1"/>
    <property type="molecule type" value="Genomic_DNA"/>
</dbReference>
<dbReference type="InterPro" id="IPR018162">
    <property type="entry name" value="Ala-tRNA-ligase_IIc_anticod-bd"/>
</dbReference>
<keyword evidence="6" id="KW-0694">RNA-binding</keyword>
<evidence type="ECO:0000256" key="2">
    <source>
        <dbReference type="ARBA" id="ARBA00022555"/>
    </source>
</evidence>
<dbReference type="InterPro" id="IPR018164">
    <property type="entry name" value="Ala-tRNA-synth_IIc_N"/>
</dbReference>
<reference evidence="10 11" key="1">
    <citation type="submission" date="2019-02" db="EMBL/GenBank/DDBJ databases">
        <title>Novel genomic isolates of S. pyogenes and S. dysgalactiae subsp. equisimilis associated to necrotising fasciitis (NSTI).</title>
        <authorList>
            <person name="Barrantes I."/>
        </authorList>
    </citation>
    <scope>NUCLEOTIDE SEQUENCE [LARGE SCALE GENOMIC DNA]</scope>
    <source>
        <strain evidence="10 11">SPY2028</strain>
    </source>
</reference>
<dbReference type="GO" id="GO:0005829">
    <property type="term" value="C:cytosol"/>
    <property type="evidence" value="ECO:0007669"/>
    <property type="project" value="TreeGrafter"/>
</dbReference>
<evidence type="ECO:0000256" key="6">
    <source>
        <dbReference type="ARBA" id="ARBA00022884"/>
    </source>
</evidence>
<keyword evidence="3 10" id="KW-0436">Ligase</keyword>
<proteinExistence type="inferred from homology"/>
<feature type="non-terminal residue" evidence="10">
    <location>
        <position position="1"/>
    </location>
</feature>
<dbReference type="PANTHER" id="PTHR11777:SF9">
    <property type="entry name" value="ALANINE--TRNA LIGASE, CYTOPLASMIC"/>
    <property type="match status" value="1"/>
</dbReference>
<evidence type="ECO:0000256" key="4">
    <source>
        <dbReference type="ARBA" id="ARBA00022741"/>
    </source>
</evidence>
<dbReference type="GO" id="GO:0002161">
    <property type="term" value="F:aminoacyl-tRNA deacylase activity"/>
    <property type="evidence" value="ECO:0007669"/>
    <property type="project" value="TreeGrafter"/>
</dbReference>
<dbReference type="PANTHER" id="PTHR11777">
    <property type="entry name" value="ALANYL-TRNA SYNTHETASE"/>
    <property type="match status" value="1"/>
</dbReference>
<organism evidence="10 11">
    <name type="scientific">Streptococcus pyogenes</name>
    <dbReference type="NCBI Taxonomy" id="1314"/>
    <lineage>
        <taxon>Bacteria</taxon>
        <taxon>Bacillati</taxon>
        <taxon>Bacillota</taxon>
        <taxon>Bacilli</taxon>
        <taxon>Lactobacillales</taxon>
        <taxon>Streptococcaceae</taxon>
        <taxon>Streptococcus</taxon>
    </lineage>
</organism>
<dbReference type="AlphaFoldDB" id="A0A5S4TPC6"/>
<evidence type="ECO:0000256" key="3">
    <source>
        <dbReference type="ARBA" id="ARBA00022598"/>
    </source>
</evidence>
<dbReference type="InterPro" id="IPR018165">
    <property type="entry name" value="Ala-tRNA-synth_IIc_core"/>
</dbReference>
<keyword evidence="5" id="KW-0067">ATP-binding</keyword>
<sequence>GFPVELTEEIADEAGMTVDREGFEAAMKEQQERARASAVKGGSMGMQNETLQNITVESHFNYEASQLSSKLVAIVADNAEVEAVSEGTASLIFAETPFYAEMGGQVADHGQILDAAGNLVATVTDVQKAPNGQALHTVEVLAPLALNQEYTLAI</sequence>